<feature type="region of interest" description="Disordered" evidence="1">
    <location>
        <begin position="50"/>
        <end position="128"/>
    </location>
</feature>
<dbReference type="EMBL" id="VDCV01000004">
    <property type="protein sequence ID" value="KAB5560663.1"/>
    <property type="molecule type" value="Genomic_DNA"/>
</dbReference>
<accession>A0A5N5N231</accession>
<sequence>MYQLQSFTYSYNLKNYNKQEVKGRRNATPGDRSVWEKTITLARYIYHGETDIPGESPISAPSPDIHNLESSKWELSIPEDTQENLHSSSPAEIQLAANISDSDTQENLHSSSPAEIQLAANISDSDVG</sequence>
<dbReference type="AlphaFoldDB" id="A0A5N5N231"/>
<proteinExistence type="predicted"/>
<comment type="caution">
    <text evidence="2">The sequence shown here is derived from an EMBL/GenBank/DDBJ whole genome shotgun (WGS) entry which is preliminary data.</text>
</comment>
<evidence type="ECO:0000313" key="2">
    <source>
        <dbReference type="EMBL" id="KAB5560663.1"/>
    </source>
</evidence>
<evidence type="ECO:0000256" key="1">
    <source>
        <dbReference type="SAM" id="MobiDB-lite"/>
    </source>
</evidence>
<reference evidence="3" key="1">
    <citation type="journal article" date="2019" name="Gigascience">
        <title>De novo genome assembly of the endangered Acer yangbiense, a plant species with extremely small populations endemic to Yunnan Province, China.</title>
        <authorList>
            <person name="Yang J."/>
            <person name="Wariss H.M."/>
            <person name="Tao L."/>
            <person name="Zhang R."/>
            <person name="Yun Q."/>
            <person name="Hollingsworth P."/>
            <person name="Dao Z."/>
            <person name="Luo G."/>
            <person name="Guo H."/>
            <person name="Ma Y."/>
            <person name="Sun W."/>
        </authorList>
    </citation>
    <scope>NUCLEOTIDE SEQUENCE [LARGE SCALE GENOMIC DNA]</scope>
    <source>
        <strain evidence="3">cv. br00</strain>
    </source>
</reference>
<name>A0A5N5N231_9ROSI</name>
<dbReference type="Proteomes" id="UP000326939">
    <property type="component" value="Chromosome 4"/>
</dbReference>
<gene>
    <name evidence="2" type="ORF">DKX38_005620</name>
</gene>
<keyword evidence="3" id="KW-1185">Reference proteome</keyword>
<protein>
    <submittedName>
        <fullName evidence="2">Uncharacterized protein</fullName>
    </submittedName>
</protein>
<organism evidence="2 3">
    <name type="scientific">Salix brachista</name>
    <dbReference type="NCBI Taxonomy" id="2182728"/>
    <lineage>
        <taxon>Eukaryota</taxon>
        <taxon>Viridiplantae</taxon>
        <taxon>Streptophyta</taxon>
        <taxon>Embryophyta</taxon>
        <taxon>Tracheophyta</taxon>
        <taxon>Spermatophyta</taxon>
        <taxon>Magnoliopsida</taxon>
        <taxon>eudicotyledons</taxon>
        <taxon>Gunneridae</taxon>
        <taxon>Pentapetalae</taxon>
        <taxon>rosids</taxon>
        <taxon>fabids</taxon>
        <taxon>Malpighiales</taxon>
        <taxon>Salicaceae</taxon>
        <taxon>Saliceae</taxon>
        <taxon>Salix</taxon>
    </lineage>
</organism>
<evidence type="ECO:0000313" key="3">
    <source>
        <dbReference type="Proteomes" id="UP000326939"/>
    </source>
</evidence>
<feature type="compositionally biased region" description="Polar residues" evidence="1">
    <location>
        <begin position="84"/>
        <end position="128"/>
    </location>
</feature>